<gene>
    <name evidence="8" type="ORF">BN85409050</name>
</gene>
<feature type="transmembrane region" description="Helical" evidence="7">
    <location>
        <begin position="174"/>
        <end position="192"/>
    </location>
</feature>
<feature type="transmembrane region" description="Helical" evidence="7">
    <location>
        <begin position="102"/>
        <end position="120"/>
    </location>
</feature>
<keyword evidence="4 7" id="KW-0812">Transmembrane</keyword>
<keyword evidence="9" id="KW-1185">Reference proteome</keyword>
<dbReference type="AlphaFoldDB" id="U4KL49"/>
<feature type="transmembrane region" description="Helical" evidence="7">
    <location>
        <begin position="126"/>
        <end position="153"/>
    </location>
</feature>
<evidence type="ECO:0000256" key="7">
    <source>
        <dbReference type="SAM" id="Phobius"/>
    </source>
</evidence>
<evidence type="ECO:0000256" key="3">
    <source>
        <dbReference type="ARBA" id="ARBA00022475"/>
    </source>
</evidence>
<protein>
    <submittedName>
        <fullName evidence="8">Transporter, auxin efflux carrier (AEC) family protein</fullName>
    </submittedName>
</protein>
<feature type="transmembrane region" description="Helical" evidence="7">
    <location>
        <begin position="6"/>
        <end position="25"/>
    </location>
</feature>
<dbReference type="RefSeq" id="WP_026659998.1">
    <property type="nucleotide sequence ID" value="NC_022538.1"/>
</dbReference>
<reference evidence="8 9" key="1">
    <citation type="journal article" date="2013" name="J. Mol. Microbiol. Biotechnol.">
        <title>Analysis of the Complete Genomes of Acholeplasma brassicae , A. palmae and A. laidlawii and Their Comparison to the Obligate Parasites from ' Candidatus Phytoplasma'.</title>
        <authorList>
            <person name="Kube M."/>
            <person name="Siewert C."/>
            <person name="Migdoll A.M."/>
            <person name="Duduk B."/>
            <person name="Holz S."/>
            <person name="Rabus R."/>
            <person name="Seemuller E."/>
            <person name="Mitrovic J."/>
            <person name="Muller I."/>
            <person name="Buttner C."/>
            <person name="Reinhardt R."/>
        </authorList>
    </citation>
    <scope>NUCLEOTIDE SEQUENCE [LARGE SCALE GENOMIC DNA]</scope>
    <source>
        <strain evidence="8 9">J233</strain>
    </source>
</reference>
<name>U4KL49_ALTPJ</name>
<keyword evidence="6 7" id="KW-0472">Membrane</keyword>
<evidence type="ECO:0000256" key="5">
    <source>
        <dbReference type="ARBA" id="ARBA00022989"/>
    </source>
</evidence>
<feature type="transmembrane region" description="Helical" evidence="7">
    <location>
        <begin position="212"/>
        <end position="232"/>
    </location>
</feature>
<dbReference type="GO" id="GO:0055085">
    <property type="term" value="P:transmembrane transport"/>
    <property type="evidence" value="ECO:0007669"/>
    <property type="project" value="InterPro"/>
</dbReference>
<sequence>MDIIIFALNAVMPLVLLIALGYFLKRINFINENFITIGNKIVFKVALPVALFLNIYKGSLASIDWSIILYSVLVIILLFIIGLASVLIFTKDPRKKGVILQDIFRSNYAVIGTPLVIFIANGNSDAIAISALVAAFTIPVFNILAVVSLTIFIKDESGKGISLKELLLKIVKNPLIIGVFLGIIVLLIRPLFNGFTIKNDLKFVYTAFDQLGSLSSPLSLIVLGAGFTFGDVRPMLKHIIHGCLYRNLIGPFIGLGLAVLLIKTGVLHFGAEAFPSLIALFGAPAAVSSAIMAYEMNNDEKLAGQLVVWTAIMSVFTIFFSIVVLKNINLL</sequence>
<dbReference type="EMBL" id="FO681347">
    <property type="protein sequence ID" value="CCV64482.1"/>
    <property type="molecule type" value="Genomic_DNA"/>
</dbReference>
<evidence type="ECO:0000313" key="9">
    <source>
        <dbReference type="Proteomes" id="UP000032740"/>
    </source>
</evidence>
<feature type="transmembrane region" description="Helical" evidence="7">
    <location>
        <begin position="37"/>
        <end position="56"/>
    </location>
</feature>
<feature type="transmembrane region" description="Helical" evidence="7">
    <location>
        <begin position="244"/>
        <end position="262"/>
    </location>
</feature>
<keyword evidence="3" id="KW-1003">Cell membrane</keyword>
<dbReference type="GO" id="GO:0016020">
    <property type="term" value="C:membrane"/>
    <property type="evidence" value="ECO:0007669"/>
    <property type="project" value="UniProtKB-SubCell"/>
</dbReference>
<keyword evidence="5 7" id="KW-1133">Transmembrane helix</keyword>
<dbReference type="OrthoDB" id="9794315at2"/>
<proteinExistence type="predicted"/>
<dbReference type="KEGG" id="apal:BN85409050"/>
<evidence type="ECO:0000256" key="6">
    <source>
        <dbReference type="ARBA" id="ARBA00023136"/>
    </source>
</evidence>
<dbReference type="STRING" id="1318466.BN85409050"/>
<feature type="transmembrane region" description="Helical" evidence="7">
    <location>
        <begin position="68"/>
        <end position="90"/>
    </location>
</feature>
<feature type="transmembrane region" description="Helical" evidence="7">
    <location>
        <begin position="306"/>
        <end position="325"/>
    </location>
</feature>
<accession>U4KL49</accession>
<dbReference type="HOGENOM" id="CLU_056175_3_0_14"/>
<evidence type="ECO:0000256" key="1">
    <source>
        <dbReference type="ARBA" id="ARBA00004141"/>
    </source>
</evidence>
<feature type="transmembrane region" description="Helical" evidence="7">
    <location>
        <begin position="274"/>
        <end position="294"/>
    </location>
</feature>
<dbReference type="Proteomes" id="UP000032740">
    <property type="component" value="Chromosome"/>
</dbReference>
<dbReference type="PANTHER" id="PTHR36838:SF4">
    <property type="entry name" value="AUXIN EFFLUX CARRIER FAMILY PROTEIN"/>
    <property type="match status" value="1"/>
</dbReference>
<evidence type="ECO:0000313" key="8">
    <source>
        <dbReference type="EMBL" id="CCV64482.1"/>
    </source>
</evidence>
<comment type="subcellular location">
    <subcellularLocation>
        <location evidence="1">Membrane</location>
        <topology evidence="1">Multi-pass membrane protein</topology>
    </subcellularLocation>
</comment>
<organism evidence="8 9">
    <name type="scientific">Alteracholeplasma palmae (strain ATCC 49389 / J233)</name>
    <name type="common">Acholeplasma palmae</name>
    <dbReference type="NCBI Taxonomy" id="1318466"/>
    <lineage>
        <taxon>Bacteria</taxon>
        <taxon>Bacillati</taxon>
        <taxon>Mycoplasmatota</taxon>
        <taxon>Mollicutes</taxon>
        <taxon>Acholeplasmatales</taxon>
        <taxon>Acholeplasmataceae</taxon>
        <taxon>Acholeplasma</taxon>
    </lineage>
</organism>
<evidence type="ECO:0000256" key="4">
    <source>
        <dbReference type="ARBA" id="ARBA00022692"/>
    </source>
</evidence>
<dbReference type="Pfam" id="PF03547">
    <property type="entry name" value="Mem_trans"/>
    <property type="match status" value="1"/>
</dbReference>
<dbReference type="InterPro" id="IPR004776">
    <property type="entry name" value="Mem_transp_PIN-like"/>
</dbReference>
<evidence type="ECO:0000256" key="2">
    <source>
        <dbReference type="ARBA" id="ARBA00022448"/>
    </source>
</evidence>
<keyword evidence="2" id="KW-0813">Transport</keyword>
<dbReference type="PANTHER" id="PTHR36838">
    <property type="entry name" value="AUXIN EFFLUX CARRIER FAMILY PROTEIN"/>
    <property type="match status" value="1"/>
</dbReference>